<evidence type="ECO:0000313" key="7">
    <source>
        <dbReference type="EMBL" id="UOM49612.1"/>
    </source>
</evidence>
<dbReference type="Pfam" id="PF02782">
    <property type="entry name" value="FGGY_C"/>
    <property type="match status" value="1"/>
</dbReference>
<name>A0ABY4D6Z2_9SPIR</name>
<protein>
    <submittedName>
        <fullName evidence="7">FGGY family carbohydrate kinase</fullName>
    </submittedName>
</protein>
<keyword evidence="3 4" id="KW-0418">Kinase</keyword>
<dbReference type="EMBL" id="CP094929">
    <property type="protein sequence ID" value="UOM49612.1"/>
    <property type="molecule type" value="Genomic_DNA"/>
</dbReference>
<proteinExistence type="inferred from homology"/>
<dbReference type="GO" id="GO:0016301">
    <property type="term" value="F:kinase activity"/>
    <property type="evidence" value="ECO:0007669"/>
    <property type="project" value="UniProtKB-KW"/>
</dbReference>
<gene>
    <name evidence="7" type="ORF">MUG09_08595</name>
</gene>
<dbReference type="PANTHER" id="PTHR43095">
    <property type="entry name" value="SUGAR KINASE"/>
    <property type="match status" value="1"/>
</dbReference>
<evidence type="ECO:0000256" key="4">
    <source>
        <dbReference type="RuleBase" id="RU003733"/>
    </source>
</evidence>
<dbReference type="Gene3D" id="3.30.420.40">
    <property type="match status" value="2"/>
</dbReference>
<dbReference type="InterPro" id="IPR043129">
    <property type="entry name" value="ATPase_NBD"/>
</dbReference>
<feature type="domain" description="Carbohydrate kinase FGGY C-terminal" evidence="6">
    <location>
        <begin position="287"/>
        <end position="448"/>
    </location>
</feature>
<evidence type="ECO:0000313" key="8">
    <source>
        <dbReference type="Proteomes" id="UP000829708"/>
    </source>
</evidence>
<comment type="similarity">
    <text evidence="1 4">Belongs to the FGGY kinase family.</text>
</comment>
<dbReference type="InterPro" id="IPR018484">
    <property type="entry name" value="FGGY_N"/>
</dbReference>
<evidence type="ECO:0000259" key="6">
    <source>
        <dbReference type="Pfam" id="PF02782"/>
    </source>
</evidence>
<evidence type="ECO:0000259" key="5">
    <source>
        <dbReference type="Pfam" id="PF00370"/>
    </source>
</evidence>
<sequence>MLIGLDIGTTGVKAVVFDDCATVLSSAYEEYAIVSASDGKAEQDALDVWKRSRMVLLRAIASGGVKSVEAIGLSVQGDAIICIDRHGNPLRPTLLGMDYRSAPSALAFADAFGERNLYERTGMRSHAMNSITKIRYVREAYPEVFEKTYKFVTYAEFIAMKLCGECVLDATMASRTMAFDLHTQQWDEQLLDFAGISKSQLGTIQESGTVIGQLSSDIVREAGLQGRPLVCTGGHDQCCAALGAGVVEPSLGVVSTGTAEVISTCLPAILTNDGMFDSCFPCYRHVLRNTYFTFSLNHVGGILLRWFKDTFCAKEIQQAQRMGLGIYQYLDSIMAPSPQELFILPHFNGSGTPYCDMDATGAILGLSLSTGIPELYRALLESQTYELALNLEAFAKSGISIQTLSAVGGGAKSSEWVQIKANILNRPVRVPVCSESASLGAAILAGSAVGVWKDAREGADHMVGFHKEYEPQSDMTRLYGDLLAHYKEIYPALRKLREGK</sequence>
<dbReference type="InterPro" id="IPR000577">
    <property type="entry name" value="Carb_kinase_FGGY"/>
</dbReference>
<evidence type="ECO:0000256" key="3">
    <source>
        <dbReference type="ARBA" id="ARBA00022777"/>
    </source>
</evidence>
<dbReference type="InterPro" id="IPR018485">
    <property type="entry name" value="FGGY_C"/>
</dbReference>
<dbReference type="SUPFAM" id="SSF53067">
    <property type="entry name" value="Actin-like ATPase domain"/>
    <property type="match status" value="2"/>
</dbReference>
<dbReference type="PROSITE" id="PS00445">
    <property type="entry name" value="FGGY_KINASES_2"/>
    <property type="match status" value="1"/>
</dbReference>
<dbReference type="RefSeq" id="WP_244771006.1">
    <property type="nucleotide sequence ID" value="NZ_CP094929.1"/>
</dbReference>
<keyword evidence="2 4" id="KW-0808">Transferase</keyword>
<evidence type="ECO:0000256" key="1">
    <source>
        <dbReference type="ARBA" id="ARBA00009156"/>
    </source>
</evidence>
<accession>A0ABY4D6Z2</accession>
<dbReference type="Proteomes" id="UP000829708">
    <property type="component" value="Chromosome"/>
</dbReference>
<keyword evidence="8" id="KW-1185">Reference proteome</keyword>
<dbReference type="InterPro" id="IPR050406">
    <property type="entry name" value="FGGY_Carb_Kinase"/>
</dbReference>
<dbReference type="InterPro" id="IPR018483">
    <property type="entry name" value="Carb_kinase_FGGY_CS"/>
</dbReference>
<dbReference type="CDD" id="cd07773">
    <property type="entry name" value="ASKHA_NBD_FGGY_FK"/>
    <property type="match status" value="1"/>
</dbReference>
<evidence type="ECO:0000256" key="2">
    <source>
        <dbReference type="ARBA" id="ARBA00022679"/>
    </source>
</evidence>
<dbReference type="PIRSF" id="PIRSF000538">
    <property type="entry name" value="GlpK"/>
    <property type="match status" value="1"/>
</dbReference>
<feature type="domain" description="Carbohydrate kinase FGGY N-terminal" evidence="5">
    <location>
        <begin position="1"/>
        <end position="243"/>
    </location>
</feature>
<reference evidence="8" key="1">
    <citation type="journal article" date="2024" name="J Bioinform Genom">
        <title>Complete genome sequence of the type strain bacterium Sphaerochaeta associata GLS2t (VKM B-2742)t.</title>
        <authorList>
            <person name="Troshina O.Y."/>
            <person name="Tepeeva A.N."/>
            <person name="Arzamasceva V.O."/>
            <person name="Whitman W.B."/>
            <person name="Varghese N."/>
            <person name="Shapiro N."/>
            <person name="Woyke T."/>
            <person name="Kripides N.C."/>
            <person name="Vasilenko O.V."/>
        </authorList>
    </citation>
    <scope>NUCLEOTIDE SEQUENCE [LARGE SCALE GENOMIC DNA]</scope>
    <source>
        <strain evidence="8">GLS2T</strain>
    </source>
</reference>
<organism evidence="7 8">
    <name type="scientific">Sphaerochaeta associata</name>
    <dbReference type="NCBI Taxonomy" id="1129264"/>
    <lineage>
        <taxon>Bacteria</taxon>
        <taxon>Pseudomonadati</taxon>
        <taxon>Spirochaetota</taxon>
        <taxon>Spirochaetia</taxon>
        <taxon>Spirochaetales</taxon>
        <taxon>Sphaerochaetaceae</taxon>
        <taxon>Sphaerochaeta</taxon>
    </lineage>
</organism>
<dbReference type="Pfam" id="PF00370">
    <property type="entry name" value="FGGY_N"/>
    <property type="match status" value="1"/>
</dbReference>